<comment type="caution">
    <text evidence="2">The sequence shown here is derived from an EMBL/GenBank/DDBJ whole genome shotgun (WGS) entry which is preliminary data.</text>
</comment>
<accession>A0ABX1HP20</accession>
<proteinExistence type="predicted"/>
<feature type="region of interest" description="Disordered" evidence="1">
    <location>
        <begin position="1"/>
        <end position="34"/>
    </location>
</feature>
<keyword evidence="3" id="KW-1185">Reference proteome</keyword>
<reference evidence="2 3" key="1">
    <citation type="submission" date="2020-03" db="EMBL/GenBank/DDBJ databases">
        <title>Genomic Encyclopedia of Type Strains, Phase IV (KMG-V): Genome sequencing to study the core and pangenomes of soil and plant-associated prokaryotes.</title>
        <authorList>
            <person name="Whitman W."/>
        </authorList>
    </citation>
    <scope>NUCLEOTIDE SEQUENCE [LARGE SCALE GENOMIC DNA]</scope>
    <source>
        <strain evidence="2 3">1B</strain>
    </source>
</reference>
<evidence type="ECO:0000256" key="1">
    <source>
        <dbReference type="SAM" id="MobiDB-lite"/>
    </source>
</evidence>
<protein>
    <submittedName>
        <fullName evidence="2">Uncharacterized protein</fullName>
    </submittedName>
</protein>
<dbReference type="EMBL" id="JAAVTK010000029">
    <property type="protein sequence ID" value="NKI92004.1"/>
    <property type="molecule type" value="Genomic_DNA"/>
</dbReference>
<sequence>MDPEPGPQTGPGAHGRPRTGGAAQENTGRKKLRS</sequence>
<name>A0ABX1HP20_9BACT</name>
<evidence type="ECO:0000313" key="3">
    <source>
        <dbReference type="Proteomes" id="UP000717634"/>
    </source>
</evidence>
<organism evidence="2 3">
    <name type="scientific">Hymenobacter artigasi</name>
    <dbReference type="NCBI Taxonomy" id="2719616"/>
    <lineage>
        <taxon>Bacteria</taxon>
        <taxon>Pseudomonadati</taxon>
        <taxon>Bacteroidota</taxon>
        <taxon>Cytophagia</taxon>
        <taxon>Cytophagales</taxon>
        <taxon>Hymenobacteraceae</taxon>
        <taxon>Hymenobacter</taxon>
    </lineage>
</organism>
<dbReference type="Proteomes" id="UP000717634">
    <property type="component" value="Unassembled WGS sequence"/>
</dbReference>
<evidence type="ECO:0000313" key="2">
    <source>
        <dbReference type="EMBL" id="NKI92004.1"/>
    </source>
</evidence>
<gene>
    <name evidence="2" type="ORF">HBN54_004628</name>
</gene>